<evidence type="ECO:0008006" key="3">
    <source>
        <dbReference type="Google" id="ProtNLM"/>
    </source>
</evidence>
<organism evidence="1 2">
    <name type="scientific">Mycetohabitans rhizoxinica</name>
    <dbReference type="NCBI Taxonomy" id="412963"/>
    <lineage>
        <taxon>Bacteria</taxon>
        <taxon>Pseudomonadati</taxon>
        <taxon>Pseudomonadota</taxon>
        <taxon>Betaproteobacteria</taxon>
        <taxon>Burkholderiales</taxon>
        <taxon>Burkholderiaceae</taxon>
        <taxon>Mycetohabitans</taxon>
    </lineage>
</organism>
<keyword evidence="1" id="KW-0614">Plasmid</keyword>
<dbReference type="InterPro" id="IPR027417">
    <property type="entry name" value="P-loop_NTPase"/>
</dbReference>
<evidence type="ECO:0000313" key="1">
    <source>
        <dbReference type="EMBL" id="WXK40749.1"/>
    </source>
</evidence>
<proteinExistence type="predicted"/>
<gene>
    <name evidence="1" type="ORF">IHE29_16465</name>
</gene>
<geneLocation type="plasmid" evidence="1 2">
    <name>unnamed</name>
</geneLocation>
<protein>
    <recommendedName>
        <fullName evidence="3">Shikimate kinase</fullName>
    </recommendedName>
</protein>
<dbReference type="Gene3D" id="3.40.50.300">
    <property type="entry name" value="P-loop containing nucleotide triphosphate hydrolases"/>
    <property type="match status" value="1"/>
</dbReference>
<sequence>MFSQGAFEMLSSNCFRLVLIGPRGAGKSSVADVVAHRCGLPLYKLDAHCFELYKADDRSAKAARDVGEFSAPQLLARIFSRFADDLAEDWLAYQESLHLVAVKLALEKAVAPILDRGSEHCSYITSDNQGCLVRLLWLHPVLCLWPRRDLSRGAALLPGRNCRSLAFNKAALHLHRGREIAKHVIDVEKKGINDIANEAIA</sequence>
<reference evidence="1 2" key="1">
    <citation type="submission" date="2020-09" db="EMBL/GenBank/DDBJ databases">
        <title>Genome sequences of Mycetohabitans spp.</title>
        <authorList>
            <person name="Carter M.E."/>
            <person name="Carpenter S.C.D."/>
            <person name="Bogdanove A.J."/>
        </authorList>
    </citation>
    <scope>NUCLEOTIDE SEQUENCE [LARGE SCALE GENOMIC DNA]</scope>
    <source>
        <strain evidence="1 2">B12</strain>
        <plasmid evidence="1 2">unnamed</plasmid>
    </source>
</reference>
<keyword evidence="2" id="KW-1185">Reference proteome</keyword>
<dbReference type="EMBL" id="CP062177">
    <property type="protein sequence ID" value="WXK40749.1"/>
    <property type="molecule type" value="Genomic_DNA"/>
</dbReference>
<accession>A0ABZ2Q027</accession>
<dbReference type="RefSeq" id="WP_338911924.1">
    <property type="nucleotide sequence ID" value="NZ_CP062177.1"/>
</dbReference>
<name>A0ABZ2Q027_9BURK</name>
<dbReference type="SUPFAM" id="SSF52540">
    <property type="entry name" value="P-loop containing nucleoside triphosphate hydrolases"/>
    <property type="match status" value="1"/>
</dbReference>
<dbReference type="Proteomes" id="UP001493153">
    <property type="component" value="Plasmid unnamed"/>
</dbReference>
<evidence type="ECO:0000313" key="2">
    <source>
        <dbReference type="Proteomes" id="UP001493153"/>
    </source>
</evidence>